<dbReference type="AlphaFoldDB" id="A0A1G5JX42"/>
<accession>A0A1G5JX42</accession>
<feature type="domain" description="DUF2382" evidence="2">
    <location>
        <begin position="11"/>
        <end position="120"/>
    </location>
</feature>
<dbReference type="Pfam" id="PF09557">
    <property type="entry name" value="DUF2382"/>
    <property type="match status" value="1"/>
</dbReference>
<dbReference type="OrthoDB" id="7775959at2"/>
<gene>
    <name evidence="3" type="ORF">SAMN05660710_03480</name>
</gene>
<proteinExistence type="predicted"/>
<dbReference type="STRING" id="336292.SAMN05660710_03480"/>
<evidence type="ECO:0000313" key="4">
    <source>
        <dbReference type="Proteomes" id="UP000199502"/>
    </source>
</evidence>
<dbReference type="Proteomes" id="UP000199502">
    <property type="component" value="Unassembled WGS sequence"/>
</dbReference>
<evidence type="ECO:0000313" key="3">
    <source>
        <dbReference type="EMBL" id="SCY92348.1"/>
    </source>
</evidence>
<organism evidence="3 4">
    <name type="scientific">Paracoccus tibetensis</name>
    <dbReference type="NCBI Taxonomy" id="336292"/>
    <lineage>
        <taxon>Bacteria</taxon>
        <taxon>Pseudomonadati</taxon>
        <taxon>Pseudomonadota</taxon>
        <taxon>Alphaproteobacteria</taxon>
        <taxon>Rhodobacterales</taxon>
        <taxon>Paracoccaceae</taxon>
        <taxon>Paracoccus</taxon>
    </lineage>
</organism>
<feature type="region of interest" description="Disordered" evidence="1">
    <location>
        <begin position="109"/>
        <end position="140"/>
    </location>
</feature>
<keyword evidence="4" id="KW-1185">Reference proteome</keyword>
<dbReference type="RefSeq" id="WP_090747715.1">
    <property type="nucleotide sequence ID" value="NZ_FMVT01000017.1"/>
</dbReference>
<dbReference type="InterPro" id="IPR019060">
    <property type="entry name" value="DUF2382"/>
</dbReference>
<sequence length="140" mass="15984">MADEFSDNHISLIAEQLHVDKESRITGRVQVTTQTETVDTIIPIELNSTEVDVVRVPVDRKIDAVPDIAVEGDLTIIPVVEERVVITRELYLREELHIRRVQHQEKTEIPVSTRRQVAHVERVPATDQPNPSTKEDHDDL</sequence>
<name>A0A1G5JX42_9RHOB</name>
<evidence type="ECO:0000256" key="1">
    <source>
        <dbReference type="SAM" id="MobiDB-lite"/>
    </source>
</evidence>
<evidence type="ECO:0000259" key="2">
    <source>
        <dbReference type="Pfam" id="PF09557"/>
    </source>
</evidence>
<protein>
    <submittedName>
        <fullName evidence="3">Conserved domain-containing protein</fullName>
    </submittedName>
</protein>
<reference evidence="3 4" key="1">
    <citation type="submission" date="2016-10" db="EMBL/GenBank/DDBJ databases">
        <authorList>
            <person name="de Groot N.N."/>
        </authorList>
    </citation>
    <scope>NUCLEOTIDE SEQUENCE [LARGE SCALE GENOMIC DNA]</scope>
    <source>
        <strain evidence="3 4">CGMCC 1.8925</strain>
    </source>
</reference>
<dbReference type="EMBL" id="FMVT01000017">
    <property type="protein sequence ID" value="SCY92348.1"/>
    <property type="molecule type" value="Genomic_DNA"/>
</dbReference>